<reference evidence="2 3" key="1">
    <citation type="submission" date="2019-08" db="EMBL/GenBank/DDBJ databases">
        <authorList>
            <person name="Toschakov S.V."/>
        </authorList>
    </citation>
    <scope>NUCLEOTIDE SEQUENCE [LARGE SCALE GENOMIC DNA]</scope>
    <source>
        <strain evidence="2 3">3753O</strain>
    </source>
</reference>
<organism evidence="2 3">
    <name type="scientific">Tepidiforma bonchosmolovskayae</name>
    <dbReference type="NCBI Taxonomy" id="2601677"/>
    <lineage>
        <taxon>Bacteria</taxon>
        <taxon>Bacillati</taxon>
        <taxon>Chloroflexota</taxon>
        <taxon>Tepidiformia</taxon>
        <taxon>Tepidiformales</taxon>
        <taxon>Tepidiformaceae</taxon>
        <taxon>Tepidiforma</taxon>
    </lineage>
</organism>
<evidence type="ECO:0000313" key="2">
    <source>
        <dbReference type="EMBL" id="QFG01993.1"/>
    </source>
</evidence>
<evidence type="ECO:0000313" key="3">
    <source>
        <dbReference type="Proteomes" id="UP000326331"/>
    </source>
</evidence>
<reference evidence="2 3" key="2">
    <citation type="submission" date="2019-10" db="EMBL/GenBank/DDBJ databases">
        <title>Thermopilla bonchosmolovskayae gen. nov., sp. nov., a moderately thermophilic Chloroflexi bacterium from a Chukotka hot spring (Arctic, Russia), representing a novel classis Thermopillaia, which include previously uncultivated lineage OLB14.</title>
        <authorList>
            <person name="Kochetkova T.V."/>
            <person name="Zayulina K.S."/>
            <person name="Zhigarkov V.S."/>
            <person name="Minaev N.V."/>
            <person name="Novikov A."/>
            <person name="Toshchakov S.V."/>
            <person name="Elcheninov A.G."/>
            <person name="Kublanov I.V."/>
        </authorList>
    </citation>
    <scope>NUCLEOTIDE SEQUENCE [LARGE SCALE GENOMIC DNA]</scope>
    <source>
        <strain evidence="2 3">3753O</strain>
    </source>
</reference>
<feature type="signal peptide" evidence="1">
    <location>
        <begin position="1"/>
        <end position="18"/>
    </location>
</feature>
<gene>
    <name evidence="2" type="ORF">Tbon_01285</name>
</gene>
<dbReference type="EMBL" id="CP042829">
    <property type="protein sequence ID" value="QFG01993.1"/>
    <property type="molecule type" value="Genomic_DNA"/>
</dbReference>
<accession>A0ABX6BYN0</accession>
<keyword evidence="1" id="KW-0732">Signal</keyword>
<evidence type="ECO:0008006" key="4">
    <source>
        <dbReference type="Google" id="ProtNLM"/>
    </source>
</evidence>
<proteinExistence type="predicted"/>
<dbReference type="Proteomes" id="UP000326331">
    <property type="component" value="Chromosome"/>
</dbReference>
<name>A0ABX6BYN0_9CHLR</name>
<dbReference type="RefSeq" id="WP_158065932.1">
    <property type="nucleotide sequence ID" value="NZ_CP042829.1"/>
</dbReference>
<sequence>MHRFVVLLMLAAVIGALAAAPGAPWRTARAEDGPVSMVVEPQLDGSQFVTVVFHALDRDGFCQPPPGAVSLHPVLNMPVDFIIEAGDGVIIETSSGGIAPGRQATGVRTFSTAANAAAGSPVRSFPPLRDGVADECQAWVRISQSIPGPLRVLVLAPGDGGGQVGWVAEAGRETATTVPLQFRWTLVTWTGPATAPAQALQGVSGAQVTAIYGWETASQAWLAYFPAGANVPGANTLTSLEPGKAYWVAIAGPGGGSWRMPSAR</sequence>
<feature type="chain" id="PRO_5045147450" description="Fibronectin type III domain-containing protein" evidence="1">
    <location>
        <begin position="19"/>
        <end position="264"/>
    </location>
</feature>
<evidence type="ECO:0000256" key="1">
    <source>
        <dbReference type="SAM" id="SignalP"/>
    </source>
</evidence>
<keyword evidence="3" id="KW-1185">Reference proteome</keyword>
<protein>
    <recommendedName>
        <fullName evidence="4">Fibronectin type III domain-containing protein</fullName>
    </recommendedName>
</protein>